<gene>
    <name evidence="1" type="ORF">CRG98_028108</name>
</gene>
<organism evidence="1 2">
    <name type="scientific">Punica granatum</name>
    <name type="common">Pomegranate</name>
    <dbReference type="NCBI Taxonomy" id="22663"/>
    <lineage>
        <taxon>Eukaryota</taxon>
        <taxon>Viridiplantae</taxon>
        <taxon>Streptophyta</taxon>
        <taxon>Embryophyta</taxon>
        <taxon>Tracheophyta</taxon>
        <taxon>Spermatophyta</taxon>
        <taxon>Magnoliopsida</taxon>
        <taxon>eudicotyledons</taxon>
        <taxon>Gunneridae</taxon>
        <taxon>Pentapetalae</taxon>
        <taxon>rosids</taxon>
        <taxon>malvids</taxon>
        <taxon>Myrtales</taxon>
        <taxon>Lythraceae</taxon>
        <taxon>Punica</taxon>
    </lineage>
</organism>
<protein>
    <submittedName>
        <fullName evidence="1">Uncharacterized protein</fullName>
    </submittedName>
</protein>
<reference evidence="1 2" key="1">
    <citation type="submission" date="2017-11" db="EMBL/GenBank/DDBJ databases">
        <title>De-novo sequencing of pomegranate (Punica granatum L.) genome.</title>
        <authorList>
            <person name="Akparov Z."/>
            <person name="Amiraslanov A."/>
            <person name="Hajiyeva S."/>
            <person name="Abbasov M."/>
            <person name="Kaur K."/>
            <person name="Hamwieh A."/>
            <person name="Solovyev V."/>
            <person name="Salamov A."/>
            <person name="Braich B."/>
            <person name="Kosarev P."/>
            <person name="Mahmoud A."/>
            <person name="Hajiyev E."/>
            <person name="Babayeva S."/>
            <person name="Izzatullayeva V."/>
            <person name="Mammadov A."/>
            <person name="Mammadov A."/>
            <person name="Sharifova S."/>
            <person name="Ojaghi J."/>
            <person name="Eynullazada K."/>
            <person name="Bayramov B."/>
            <person name="Abdulazimova A."/>
            <person name="Shahmuradov I."/>
        </authorList>
    </citation>
    <scope>NUCLEOTIDE SEQUENCE [LARGE SCALE GENOMIC DNA]</scope>
    <source>
        <strain evidence="2">cv. AG2017</strain>
        <tissue evidence="1">Leaf</tissue>
    </source>
</reference>
<dbReference type="AlphaFoldDB" id="A0A2I0J5N7"/>
<proteinExistence type="predicted"/>
<name>A0A2I0J5N7_PUNGR</name>
<evidence type="ECO:0000313" key="2">
    <source>
        <dbReference type="Proteomes" id="UP000233551"/>
    </source>
</evidence>
<keyword evidence="2" id="KW-1185">Reference proteome</keyword>
<accession>A0A2I0J5N7</accession>
<sequence length="79" mass="8751">MMLPRISGFPGDSSACALLEHLHYCRPLIKVTISGLSAQYQEGWAVGQKVASPARSELNGLELDGILFPKLELNWKSYF</sequence>
<dbReference type="EMBL" id="PGOL01002006">
    <property type="protein sequence ID" value="PKI51548.1"/>
    <property type="molecule type" value="Genomic_DNA"/>
</dbReference>
<comment type="caution">
    <text evidence="1">The sequence shown here is derived from an EMBL/GenBank/DDBJ whole genome shotgun (WGS) entry which is preliminary data.</text>
</comment>
<evidence type="ECO:0000313" key="1">
    <source>
        <dbReference type="EMBL" id="PKI51548.1"/>
    </source>
</evidence>
<dbReference type="Proteomes" id="UP000233551">
    <property type="component" value="Unassembled WGS sequence"/>
</dbReference>